<evidence type="ECO:0000259" key="10">
    <source>
        <dbReference type="PROSITE" id="PS51898"/>
    </source>
</evidence>
<keyword evidence="6 9" id="KW-0238">DNA-binding</keyword>
<dbReference type="InterPro" id="IPR010998">
    <property type="entry name" value="Integrase_recombinase_N"/>
</dbReference>
<dbReference type="GO" id="GO:0016740">
    <property type="term" value="F:transferase activity"/>
    <property type="evidence" value="ECO:0007669"/>
    <property type="project" value="UniProtKB-KW"/>
</dbReference>
<evidence type="ECO:0000256" key="4">
    <source>
        <dbReference type="ARBA" id="ARBA00022801"/>
    </source>
</evidence>
<dbReference type="PROSITE" id="PS51900">
    <property type="entry name" value="CB"/>
    <property type="match status" value="1"/>
</dbReference>
<dbReference type="GO" id="GO:0016787">
    <property type="term" value="F:hydrolase activity"/>
    <property type="evidence" value="ECO:0007669"/>
    <property type="project" value="UniProtKB-KW"/>
</dbReference>
<comment type="similarity">
    <text evidence="1">Belongs to the 'phage' integrase family.</text>
</comment>
<keyword evidence="5" id="KW-0229">DNA integration</keyword>
<evidence type="ECO:0000256" key="2">
    <source>
        <dbReference type="ARBA" id="ARBA00016082"/>
    </source>
</evidence>
<dbReference type="GO" id="GO:0015074">
    <property type="term" value="P:DNA integration"/>
    <property type="evidence" value="ECO:0007669"/>
    <property type="project" value="UniProtKB-KW"/>
</dbReference>
<organism evidence="12 13">
    <name type="scientific">Mycobacterium phage LilTurb</name>
    <dbReference type="NCBI Taxonomy" id="2315709"/>
    <lineage>
        <taxon>Viruses</taxon>
        <taxon>Duplodnaviria</taxon>
        <taxon>Heunggongvirae</taxon>
        <taxon>Uroviricota</taxon>
        <taxon>Caudoviricetes</taxon>
        <taxon>Turbidovirus</taxon>
        <taxon>Turbidovirus turbido</taxon>
    </lineage>
</organism>
<gene>
    <name evidence="12" type="primary">34</name>
    <name evidence="12" type="ORF">SEA_LILTURB_34</name>
</gene>
<dbReference type="GO" id="GO:0006310">
    <property type="term" value="P:DNA recombination"/>
    <property type="evidence" value="ECO:0007669"/>
    <property type="project" value="UniProtKB-KW"/>
</dbReference>
<accession>A0A386KQ08</accession>
<evidence type="ECO:0000259" key="11">
    <source>
        <dbReference type="PROSITE" id="PS51900"/>
    </source>
</evidence>
<evidence type="ECO:0000256" key="7">
    <source>
        <dbReference type="ARBA" id="ARBA00023172"/>
    </source>
</evidence>
<evidence type="ECO:0000256" key="5">
    <source>
        <dbReference type="ARBA" id="ARBA00022908"/>
    </source>
</evidence>
<proteinExistence type="inferred from homology"/>
<dbReference type="SUPFAM" id="SSF56349">
    <property type="entry name" value="DNA breaking-rejoining enzymes"/>
    <property type="match status" value="1"/>
</dbReference>
<dbReference type="InterPro" id="IPR050090">
    <property type="entry name" value="Tyrosine_recombinase_XerCD"/>
</dbReference>
<keyword evidence="8" id="KW-1160">Virus entry into host cell</keyword>
<dbReference type="Pfam" id="PF00589">
    <property type="entry name" value="Phage_integrase"/>
    <property type="match status" value="1"/>
</dbReference>
<evidence type="ECO:0000256" key="3">
    <source>
        <dbReference type="ARBA" id="ARBA00022679"/>
    </source>
</evidence>
<dbReference type="EMBL" id="MH825704">
    <property type="protein sequence ID" value="AYD86583.1"/>
    <property type="molecule type" value="Genomic_DNA"/>
</dbReference>
<dbReference type="Gene3D" id="1.10.150.130">
    <property type="match status" value="1"/>
</dbReference>
<evidence type="ECO:0000256" key="9">
    <source>
        <dbReference type="PROSITE-ProRule" id="PRU01248"/>
    </source>
</evidence>
<sequence length="383" mass="43321">MLESRLMATKKKAATRRGWGKLRVIGSGRIHASYMHDGVRYNAPTTYDNRMDAEAWLAREHRLIEMEQWTPPAERLAKKAASAITVEEYTKKWIAERDLAGGTKDLYTTHARKRIYPVLGDTPVVEMTPALVRAWWAGMGKEYPTARRHAYNVLRAVMNTAVEDKLLSENPCRIEQKAVAERDVEALTPQELDIVASEVFEHYRVAVYILAWTSLRFGELIELRRKDIDDDGETMKLRVRRGAARVGEKIVVGNTKTVRSKRPVTVPPHVAQMIREHMKDRTKMNKGPEALLVTTTQGNRLSKSAFTRSLKRGYAKLGRTDLRIHDLRAVGATLAAQSGATTKELMVRLGHTTPRMAMKYQMASEARDEEIARKMSELAGSTP</sequence>
<dbReference type="GO" id="GO:0044826">
    <property type="term" value="P:viral genome integration into host DNA"/>
    <property type="evidence" value="ECO:0007669"/>
    <property type="project" value="UniProtKB-KW"/>
</dbReference>
<dbReference type="InterPro" id="IPR002104">
    <property type="entry name" value="Integrase_catalytic"/>
</dbReference>
<dbReference type="Proteomes" id="UP000275797">
    <property type="component" value="Segment"/>
</dbReference>
<feature type="domain" description="Tyr recombinase" evidence="10">
    <location>
        <begin position="182"/>
        <end position="373"/>
    </location>
</feature>
<evidence type="ECO:0000256" key="8">
    <source>
        <dbReference type="ARBA" id="ARBA00023195"/>
    </source>
</evidence>
<dbReference type="GO" id="GO:0003677">
    <property type="term" value="F:DNA binding"/>
    <property type="evidence" value="ECO:0007669"/>
    <property type="project" value="UniProtKB-UniRule"/>
</dbReference>
<dbReference type="CDD" id="cd00397">
    <property type="entry name" value="DNA_BRE_C"/>
    <property type="match status" value="1"/>
</dbReference>
<dbReference type="InterPro" id="IPR013762">
    <property type="entry name" value="Integrase-like_cat_sf"/>
</dbReference>
<dbReference type="InterPro" id="IPR058717">
    <property type="entry name" value="Phage_L5_Integrase_N"/>
</dbReference>
<evidence type="ECO:0000313" key="12">
    <source>
        <dbReference type="EMBL" id="AYD86583.1"/>
    </source>
</evidence>
<dbReference type="Gene3D" id="1.10.443.10">
    <property type="entry name" value="Intergrase catalytic core"/>
    <property type="match status" value="1"/>
</dbReference>
<dbReference type="GO" id="GO:0075713">
    <property type="term" value="P:establishment of integrated proviral latency"/>
    <property type="evidence" value="ECO:0007669"/>
    <property type="project" value="UniProtKB-KW"/>
</dbReference>
<keyword evidence="3" id="KW-0808">Transferase</keyword>
<protein>
    <recommendedName>
        <fullName evidence="2">Integrase</fullName>
    </recommendedName>
</protein>
<evidence type="ECO:0000256" key="1">
    <source>
        <dbReference type="ARBA" id="ARBA00008857"/>
    </source>
</evidence>
<keyword evidence="7" id="KW-0233">DNA recombination</keyword>
<feature type="domain" description="Core-binding (CB)" evidence="11">
    <location>
        <begin position="84"/>
        <end position="162"/>
    </location>
</feature>
<reference evidence="12 13" key="1">
    <citation type="submission" date="2018-08" db="EMBL/GenBank/DDBJ databases">
        <authorList>
            <person name="Watkins H.A."/>
            <person name="Crews N.M."/>
            <person name="Gaffney B.L."/>
            <person name="Staples A.K."/>
            <person name="King R.A."/>
            <person name="Rinehart C.A."/>
            <person name="Rowland N.S."/>
            <person name="Garlena R.A."/>
            <person name="Russell D.A."/>
            <person name="Pope W.H."/>
            <person name="Jacobs-Sera D."/>
            <person name="Hendrix R.W."/>
            <person name="Hatfull G.F."/>
        </authorList>
    </citation>
    <scope>NUCLEOTIDE SEQUENCE [LARGE SCALE GENOMIC DNA]</scope>
</reference>
<name>A0A386KQ08_9CAUD</name>
<evidence type="ECO:0000256" key="6">
    <source>
        <dbReference type="ARBA" id="ARBA00023125"/>
    </source>
</evidence>
<dbReference type="PANTHER" id="PTHR30349:SF64">
    <property type="entry name" value="PROPHAGE INTEGRASE INTD-RELATED"/>
    <property type="match status" value="1"/>
</dbReference>
<dbReference type="Pfam" id="PF26003">
    <property type="entry name" value="Integrase_N_phage"/>
    <property type="match status" value="1"/>
</dbReference>
<dbReference type="InterPro" id="IPR044068">
    <property type="entry name" value="CB"/>
</dbReference>
<evidence type="ECO:0000313" key="13">
    <source>
        <dbReference type="Proteomes" id="UP000275797"/>
    </source>
</evidence>
<dbReference type="PANTHER" id="PTHR30349">
    <property type="entry name" value="PHAGE INTEGRASE-RELATED"/>
    <property type="match status" value="1"/>
</dbReference>
<keyword evidence="4" id="KW-0378">Hydrolase</keyword>
<dbReference type="InterPro" id="IPR011010">
    <property type="entry name" value="DNA_brk_join_enz"/>
</dbReference>
<dbReference type="PROSITE" id="PS51898">
    <property type="entry name" value="TYR_RECOMBINASE"/>
    <property type="match status" value="1"/>
</dbReference>
<keyword evidence="8" id="KW-1179">Viral genome integration</keyword>